<dbReference type="InterPro" id="IPR013783">
    <property type="entry name" value="Ig-like_fold"/>
</dbReference>
<dbReference type="SMART" id="SM00408">
    <property type="entry name" value="IGc2"/>
    <property type="match status" value="2"/>
</dbReference>
<dbReference type="PANTHER" id="PTHR11640">
    <property type="entry name" value="NEPHRIN"/>
    <property type="match status" value="1"/>
</dbReference>
<keyword evidence="8" id="KW-1185">Reference proteome</keyword>
<dbReference type="InterPro" id="IPR003599">
    <property type="entry name" value="Ig_sub"/>
</dbReference>
<dbReference type="GO" id="GO:0016020">
    <property type="term" value="C:membrane"/>
    <property type="evidence" value="ECO:0007669"/>
    <property type="project" value="UniProtKB-SubCell"/>
</dbReference>
<dbReference type="Proteomes" id="UP000694569">
    <property type="component" value="Unplaced"/>
</dbReference>
<dbReference type="Ensembl" id="ENSLLET00000019081.1">
    <property type="protein sequence ID" value="ENSLLEP00000018356.1"/>
    <property type="gene ID" value="ENSLLEG00000011618.1"/>
</dbReference>
<dbReference type="Pfam" id="PF07679">
    <property type="entry name" value="I-set"/>
    <property type="match status" value="1"/>
</dbReference>
<keyword evidence="3" id="KW-1015">Disulfide bond</keyword>
<dbReference type="InterPro" id="IPR007110">
    <property type="entry name" value="Ig-like_dom"/>
</dbReference>
<reference evidence="7" key="2">
    <citation type="submission" date="2025-09" db="UniProtKB">
        <authorList>
            <consortium name="Ensembl"/>
        </authorList>
    </citation>
    <scope>IDENTIFICATION</scope>
</reference>
<organism evidence="7 8">
    <name type="scientific">Leptobrachium leishanense</name>
    <name type="common">Leishan spiny toad</name>
    <dbReference type="NCBI Taxonomy" id="445787"/>
    <lineage>
        <taxon>Eukaryota</taxon>
        <taxon>Metazoa</taxon>
        <taxon>Chordata</taxon>
        <taxon>Craniata</taxon>
        <taxon>Vertebrata</taxon>
        <taxon>Euteleostomi</taxon>
        <taxon>Amphibia</taxon>
        <taxon>Batrachia</taxon>
        <taxon>Anura</taxon>
        <taxon>Pelobatoidea</taxon>
        <taxon>Megophryidae</taxon>
        <taxon>Leptobrachium</taxon>
    </lineage>
</organism>
<dbReference type="FunFam" id="2.60.40.10:FF:000395">
    <property type="entry name" value="Protein tyrosine kinase 7 (inactive)"/>
    <property type="match status" value="1"/>
</dbReference>
<proteinExistence type="predicted"/>
<dbReference type="PROSITE" id="PS50835">
    <property type="entry name" value="IG_LIKE"/>
    <property type="match status" value="3"/>
</dbReference>
<dbReference type="CDD" id="cd00096">
    <property type="entry name" value="Ig"/>
    <property type="match status" value="1"/>
</dbReference>
<evidence type="ECO:0000256" key="5">
    <source>
        <dbReference type="ARBA" id="ARBA00023319"/>
    </source>
</evidence>
<evidence type="ECO:0000259" key="6">
    <source>
        <dbReference type="PROSITE" id="PS50835"/>
    </source>
</evidence>
<dbReference type="GeneTree" id="ENSGT00940000157908"/>
<feature type="domain" description="Ig-like" evidence="6">
    <location>
        <begin position="146"/>
        <end position="222"/>
    </location>
</feature>
<keyword evidence="4" id="KW-0325">Glycoprotein</keyword>
<feature type="domain" description="Ig-like" evidence="6">
    <location>
        <begin position="57"/>
        <end position="123"/>
    </location>
</feature>
<dbReference type="Pfam" id="PF13927">
    <property type="entry name" value="Ig_3"/>
    <property type="match status" value="2"/>
</dbReference>
<dbReference type="SUPFAM" id="SSF48726">
    <property type="entry name" value="Immunoglobulin"/>
    <property type="match status" value="3"/>
</dbReference>
<dbReference type="Gene3D" id="2.60.40.10">
    <property type="entry name" value="Immunoglobulins"/>
    <property type="match status" value="3"/>
</dbReference>
<dbReference type="InterPro" id="IPR013098">
    <property type="entry name" value="Ig_I-set"/>
</dbReference>
<accession>A0A8C5PF18</accession>
<dbReference type="SMART" id="SM00409">
    <property type="entry name" value="IG"/>
    <property type="match status" value="2"/>
</dbReference>
<name>A0A8C5PF18_9ANUR</name>
<protein>
    <recommendedName>
        <fullName evidence="6">Ig-like domain-containing protein</fullName>
    </recommendedName>
</protein>
<reference evidence="7" key="1">
    <citation type="submission" date="2025-08" db="UniProtKB">
        <authorList>
            <consortium name="Ensembl"/>
        </authorList>
    </citation>
    <scope>IDENTIFICATION</scope>
</reference>
<evidence type="ECO:0000256" key="3">
    <source>
        <dbReference type="ARBA" id="ARBA00023157"/>
    </source>
</evidence>
<dbReference type="InterPro" id="IPR036179">
    <property type="entry name" value="Ig-like_dom_sf"/>
</dbReference>
<dbReference type="AlphaFoldDB" id="A0A8C5PF18"/>
<evidence type="ECO:0000256" key="4">
    <source>
        <dbReference type="ARBA" id="ARBA00023180"/>
    </source>
</evidence>
<evidence type="ECO:0000313" key="8">
    <source>
        <dbReference type="Proteomes" id="UP000694569"/>
    </source>
</evidence>
<comment type="subcellular location">
    <subcellularLocation>
        <location evidence="1">Membrane</location>
        <topology evidence="1">Single-pass type I membrane protein</topology>
    </subcellularLocation>
</comment>
<evidence type="ECO:0000313" key="7">
    <source>
        <dbReference type="Ensembl" id="ENSLLEP00000018356.1"/>
    </source>
</evidence>
<dbReference type="InterPro" id="IPR051275">
    <property type="entry name" value="Cell_adhesion_signaling"/>
</dbReference>
<evidence type="ECO:0000256" key="1">
    <source>
        <dbReference type="ARBA" id="ARBA00004479"/>
    </source>
</evidence>
<keyword evidence="2" id="KW-0472">Membrane</keyword>
<keyword evidence="5" id="KW-0393">Immunoglobulin domain</keyword>
<dbReference type="FunFam" id="2.60.40.10:FF:000432">
    <property type="entry name" value="Protein tyrosine kinase 7 (inactive)"/>
    <property type="match status" value="1"/>
</dbReference>
<dbReference type="OrthoDB" id="2413561at2759"/>
<evidence type="ECO:0000256" key="2">
    <source>
        <dbReference type="ARBA" id="ARBA00023136"/>
    </source>
</evidence>
<dbReference type="InterPro" id="IPR003598">
    <property type="entry name" value="Ig_sub2"/>
</dbReference>
<feature type="domain" description="Ig-like" evidence="6">
    <location>
        <begin position="231"/>
        <end position="277"/>
    </location>
</feature>
<sequence length="277" mass="30957">MGFWRNWGGTGNRVQLGALIRALWGDGGARAACIQATIIFTKHPSSQDALHRRSALLRCEVEDPTGVEFQWLHNGVLVTDTERRHQEGSSLTFTAVDRRLDAGNFQCVAQKPDTGEEARSAIASFNIKWIESGGVSLQHPASVGDIQSSSSITLRCHIDGHPRPGYQWFRDAVSLTDNGRAYSFSNKERTLTLRVAEPDHNGEYYCCAQNAVGRVCSHRNFTLNIIDESFPQALVTPEDQVVNKNEDAMFHCQFTATPPPTMEWFYEDETPLTNKSR</sequence>